<reference evidence="2" key="1">
    <citation type="submission" date="2017-10" db="EMBL/GenBank/DDBJ databases">
        <title>Completed PacBio SMRT sequence of Methylosinus trichosporium OB3b reveals presence of a third large plasmid.</title>
        <authorList>
            <person name="Charles T.C."/>
            <person name="Lynch M.D.J."/>
            <person name="Heil J.R."/>
            <person name="Cheng J."/>
        </authorList>
    </citation>
    <scope>NUCLEOTIDE SEQUENCE [LARGE SCALE GENOMIC DNA]</scope>
    <source>
        <strain evidence="2">OB3b</strain>
    </source>
</reference>
<proteinExistence type="predicted"/>
<evidence type="ECO:0000313" key="1">
    <source>
        <dbReference type="EMBL" id="ATQ67147.1"/>
    </source>
</evidence>
<gene>
    <name evidence="1" type="ORF">CQW49_04015</name>
</gene>
<dbReference type="STRING" id="595536.GCA_000178815_04359"/>
<dbReference type="KEGG" id="mtw:CQW49_04015"/>
<dbReference type="EMBL" id="CP023737">
    <property type="protein sequence ID" value="ATQ67147.1"/>
    <property type="molecule type" value="Genomic_DNA"/>
</dbReference>
<protein>
    <submittedName>
        <fullName evidence="1">Phage tail protein</fullName>
    </submittedName>
</protein>
<evidence type="ECO:0000313" key="2">
    <source>
        <dbReference type="Proteomes" id="UP000230709"/>
    </source>
</evidence>
<organism evidence="1 2">
    <name type="scientific">Methylosinus trichosporium (strain ATCC 35070 / NCIMB 11131 / UNIQEM 75 / OB3b)</name>
    <dbReference type="NCBI Taxonomy" id="595536"/>
    <lineage>
        <taxon>Bacteria</taxon>
        <taxon>Pseudomonadati</taxon>
        <taxon>Pseudomonadota</taxon>
        <taxon>Alphaproteobacteria</taxon>
        <taxon>Hyphomicrobiales</taxon>
        <taxon>Methylocystaceae</taxon>
        <taxon>Methylosinus</taxon>
    </lineage>
</organism>
<sequence length="186" mass="18723">MTTQSDLFADASPDLQKTAELLKEVDAAAASASKTLSSGFANAIVTRKSFDATLASIAQSLAKLGAKAGAASLTQGPTSELGSLLSQSFGSSSGSLQLFADGGVVASPTFFGADGSAGLMGERGAEAIMPLARGADGQLGVKMQGEQTPLAVTVNIAAQDVDSFRRSEGQITAALARAVARGRRNL</sequence>
<keyword evidence="2" id="KW-1185">Reference proteome</keyword>
<dbReference type="AlphaFoldDB" id="A0A2D2CWM6"/>
<dbReference type="RefSeq" id="WP_003610381.1">
    <property type="nucleotide sequence ID" value="NZ_ADVE02000001.1"/>
</dbReference>
<name>A0A2D2CWM6_METT3</name>
<accession>A0A2D2CWM6</accession>
<dbReference type="Proteomes" id="UP000230709">
    <property type="component" value="Chromosome"/>
</dbReference>